<protein>
    <submittedName>
        <fullName evidence="2">Uncharacterized protein</fullName>
    </submittedName>
</protein>
<dbReference type="PANTHER" id="PTHR35735:SF5">
    <property type="entry name" value="PROTEIN NIM1-INTERACTING 2"/>
    <property type="match status" value="1"/>
</dbReference>
<keyword evidence="3" id="KW-1185">Reference proteome</keyword>
<dbReference type="AlphaFoldDB" id="A0AAN7PLN8"/>
<evidence type="ECO:0000313" key="2">
    <source>
        <dbReference type="EMBL" id="KAK4750796.1"/>
    </source>
</evidence>
<dbReference type="EMBL" id="JAXIOK010000017">
    <property type="protein sequence ID" value="KAK4750796.1"/>
    <property type="molecule type" value="Genomic_DNA"/>
</dbReference>
<evidence type="ECO:0000313" key="3">
    <source>
        <dbReference type="Proteomes" id="UP001345219"/>
    </source>
</evidence>
<dbReference type="PANTHER" id="PTHR35735">
    <property type="entry name" value="PROTEIN NIM1-INTERACTING 2"/>
    <property type="match status" value="1"/>
</dbReference>
<gene>
    <name evidence="2" type="ORF">SAY87_004278</name>
</gene>
<sequence length="113" mass="12484">MEKTEEIKKKRARIAAADGMRKEDREAAEEDEVEEFLAILGRMRGALRYFKRASGGEGGNRGSAATWKAFLEIGAKKENEAPEERCELLPDLIDLPEESGSGDGDEALEPTRS</sequence>
<evidence type="ECO:0000256" key="1">
    <source>
        <dbReference type="SAM" id="MobiDB-lite"/>
    </source>
</evidence>
<feature type="region of interest" description="Disordered" evidence="1">
    <location>
        <begin position="93"/>
        <end position="113"/>
    </location>
</feature>
<feature type="region of interest" description="Disordered" evidence="1">
    <location>
        <begin position="1"/>
        <end position="21"/>
    </location>
</feature>
<feature type="compositionally biased region" description="Acidic residues" evidence="1">
    <location>
        <begin position="103"/>
        <end position="113"/>
    </location>
</feature>
<dbReference type="GO" id="GO:0010112">
    <property type="term" value="P:regulation of systemic acquired resistance"/>
    <property type="evidence" value="ECO:0007669"/>
    <property type="project" value="InterPro"/>
</dbReference>
<accession>A0AAN7PLN8</accession>
<reference evidence="2 3" key="1">
    <citation type="journal article" date="2023" name="Hortic Res">
        <title>Pangenome of water caltrop reveals structural variations and asymmetric subgenome divergence after allopolyploidization.</title>
        <authorList>
            <person name="Zhang X."/>
            <person name="Chen Y."/>
            <person name="Wang L."/>
            <person name="Yuan Y."/>
            <person name="Fang M."/>
            <person name="Shi L."/>
            <person name="Lu R."/>
            <person name="Comes H.P."/>
            <person name="Ma Y."/>
            <person name="Chen Y."/>
            <person name="Huang G."/>
            <person name="Zhou Y."/>
            <person name="Zheng Z."/>
            <person name="Qiu Y."/>
        </authorList>
    </citation>
    <scope>NUCLEOTIDE SEQUENCE [LARGE SCALE GENOMIC DNA]</scope>
    <source>
        <tissue evidence="2">Roots</tissue>
    </source>
</reference>
<dbReference type="InterPro" id="IPR034577">
    <property type="entry name" value="NIMIN-2"/>
</dbReference>
<name>A0AAN7PLN8_9MYRT</name>
<organism evidence="2 3">
    <name type="scientific">Trapa incisa</name>
    <dbReference type="NCBI Taxonomy" id="236973"/>
    <lineage>
        <taxon>Eukaryota</taxon>
        <taxon>Viridiplantae</taxon>
        <taxon>Streptophyta</taxon>
        <taxon>Embryophyta</taxon>
        <taxon>Tracheophyta</taxon>
        <taxon>Spermatophyta</taxon>
        <taxon>Magnoliopsida</taxon>
        <taxon>eudicotyledons</taxon>
        <taxon>Gunneridae</taxon>
        <taxon>Pentapetalae</taxon>
        <taxon>rosids</taxon>
        <taxon>malvids</taxon>
        <taxon>Myrtales</taxon>
        <taxon>Lythraceae</taxon>
        <taxon>Trapa</taxon>
    </lineage>
</organism>
<comment type="caution">
    <text evidence="2">The sequence shown here is derived from an EMBL/GenBank/DDBJ whole genome shotgun (WGS) entry which is preliminary data.</text>
</comment>
<dbReference type="Proteomes" id="UP001345219">
    <property type="component" value="Chromosome 4"/>
</dbReference>
<proteinExistence type="predicted"/>